<evidence type="ECO:0000256" key="6">
    <source>
        <dbReference type="ARBA" id="ARBA00023170"/>
    </source>
</evidence>
<keyword evidence="12" id="KW-1185">Reference proteome</keyword>
<evidence type="ECO:0000259" key="10">
    <source>
        <dbReference type="PROSITE" id="PS50262"/>
    </source>
</evidence>
<evidence type="ECO:0000256" key="4">
    <source>
        <dbReference type="ARBA" id="ARBA00023040"/>
    </source>
</evidence>
<sequence>PSLARCGQAVMGGEITAALDTGCATDCSPSLQEPGMNGSVPGPLLVEHPSECVPNNPVQFVLVPVIYCLVLCVGLPGNLVALLVFLQSGKVRKAIRIYLINLTLADILFNLTLPPVAWPGPPTTWRPTAPSPSWRSSASTGSARFSSLPGACALRRAGYGAAPAPAALAPSPAPFLRQDPVPGGSCTGGC</sequence>
<dbReference type="PANTHER" id="PTHR24232">
    <property type="entry name" value="G-PROTEIN COUPLED RECEPTOR"/>
    <property type="match status" value="1"/>
</dbReference>
<keyword evidence="5 9" id="KW-0472">Membrane</keyword>
<dbReference type="InterPro" id="IPR017452">
    <property type="entry name" value="GPCR_Rhodpsn_7TM"/>
</dbReference>
<evidence type="ECO:0000313" key="11">
    <source>
        <dbReference type="Ensembl" id="ENSFALP00000029775.1"/>
    </source>
</evidence>
<dbReference type="InterPro" id="IPR000276">
    <property type="entry name" value="GPCR_Rhodpsn"/>
</dbReference>
<evidence type="ECO:0000256" key="5">
    <source>
        <dbReference type="ARBA" id="ARBA00023136"/>
    </source>
</evidence>
<feature type="transmembrane region" description="Helical" evidence="9">
    <location>
        <begin position="64"/>
        <end position="86"/>
    </location>
</feature>
<protein>
    <recommendedName>
        <fullName evidence="10">G-protein coupled receptors family 1 profile domain-containing protein</fullName>
    </recommendedName>
</protein>
<keyword evidence="4" id="KW-0297">G-protein coupled receptor</keyword>
<evidence type="ECO:0000256" key="8">
    <source>
        <dbReference type="ARBA" id="ARBA00023224"/>
    </source>
</evidence>
<proteinExistence type="predicted"/>
<dbReference type="GO" id="GO:0005886">
    <property type="term" value="C:plasma membrane"/>
    <property type="evidence" value="ECO:0007669"/>
    <property type="project" value="TreeGrafter"/>
</dbReference>
<dbReference type="PRINTS" id="PR00237">
    <property type="entry name" value="GPCRRHODOPSN"/>
</dbReference>
<dbReference type="Ensembl" id="ENSFALT00000037434.1">
    <property type="protein sequence ID" value="ENSFALP00000029775.1"/>
    <property type="gene ID" value="ENSFALG00000026305.1"/>
</dbReference>
<keyword evidence="7" id="KW-0325">Glycoprotein</keyword>
<reference evidence="11" key="2">
    <citation type="submission" date="2025-08" db="UniProtKB">
        <authorList>
            <consortium name="Ensembl"/>
        </authorList>
    </citation>
    <scope>IDENTIFICATION</scope>
</reference>
<reference evidence="11 12" key="1">
    <citation type="journal article" date="2012" name="Nature">
        <title>The genomic landscape of species divergence in Ficedula flycatchers.</title>
        <authorList>
            <person name="Ellegren H."/>
            <person name="Smeds L."/>
            <person name="Burri R."/>
            <person name="Olason P.I."/>
            <person name="Backstrom N."/>
            <person name="Kawakami T."/>
            <person name="Kunstner A."/>
            <person name="Makinen H."/>
            <person name="Nadachowska-Brzyska K."/>
            <person name="Qvarnstrom A."/>
            <person name="Uebbing S."/>
            <person name="Wolf J.B."/>
        </authorList>
    </citation>
    <scope>NUCLEOTIDE SEQUENCE [LARGE SCALE GENOMIC DNA]</scope>
</reference>
<name>A0A803W469_FICAL</name>
<evidence type="ECO:0000256" key="1">
    <source>
        <dbReference type="ARBA" id="ARBA00004141"/>
    </source>
</evidence>
<dbReference type="GO" id="GO:0004930">
    <property type="term" value="F:G protein-coupled receptor activity"/>
    <property type="evidence" value="ECO:0007669"/>
    <property type="project" value="UniProtKB-KW"/>
</dbReference>
<feature type="transmembrane region" description="Helical" evidence="9">
    <location>
        <begin position="98"/>
        <end position="118"/>
    </location>
</feature>
<organism evidence="11 12">
    <name type="scientific">Ficedula albicollis</name>
    <name type="common">Collared flycatcher</name>
    <name type="synonym">Muscicapa albicollis</name>
    <dbReference type="NCBI Taxonomy" id="59894"/>
    <lineage>
        <taxon>Eukaryota</taxon>
        <taxon>Metazoa</taxon>
        <taxon>Chordata</taxon>
        <taxon>Craniata</taxon>
        <taxon>Vertebrata</taxon>
        <taxon>Euteleostomi</taxon>
        <taxon>Archelosauria</taxon>
        <taxon>Archosauria</taxon>
        <taxon>Dinosauria</taxon>
        <taxon>Saurischia</taxon>
        <taxon>Theropoda</taxon>
        <taxon>Coelurosauria</taxon>
        <taxon>Aves</taxon>
        <taxon>Neognathae</taxon>
        <taxon>Neoaves</taxon>
        <taxon>Telluraves</taxon>
        <taxon>Australaves</taxon>
        <taxon>Passeriformes</taxon>
        <taxon>Muscicapidae</taxon>
        <taxon>Ficedula</taxon>
    </lineage>
</organism>
<dbReference type="Proteomes" id="UP000016665">
    <property type="component" value="Chromosome 23"/>
</dbReference>
<evidence type="ECO:0000256" key="7">
    <source>
        <dbReference type="ARBA" id="ARBA00023180"/>
    </source>
</evidence>
<keyword evidence="3 9" id="KW-1133">Transmembrane helix</keyword>
<accession>A0A803W469</accession>
<feature type="domain" description="G-protein coupled receptors family 1 profile" evidence="10">
    <location>
        <begin position="77"/>
        <end position="116"/>
    </location>
</feature>
<dbReference type="GeneTree" id="ENSGT00650000093733"/>
<comment type="subcellular location">
    <subcellularLocation>
        <location evidence="1">Membrane</location>
        <topology evidence="1">Multi-pass membrane protein</topology>
    </subcellularLocation>
</comment>
<dbReference type="Gene3D" id="1.20.1070.10">
    <property type="entry name" value="Rhodopsin 7-helix transmembrane proteins"/>
    <property type="match status" value="1"/>
</dbReference>
<keyword evidence="8" id="KW-0807">Transducer</keyword>
<dbReference type="GO" id="GO:0035025">
    <property type="term" value="P:positive regulation of Rho protein signal transduction"/>
    <property type="evidence" value="ECO:0007669"/>
    <property type="project" value="TreeGrafter"/>
</dbReference>
<evidence type="ECO:0000256" key="2">
    <source>
        <dbReference type="ARBA" id="ARBA00022692"/>
    </source>
</evidence>
<evidence type="ECO:0000256" key="3">
    <source>
        <dbReference type="ARBA" id="ARBA00022989"/>
    </source>
</evidence>
<dbReference type="GO" id="GO:0007200">
    <property type="term" value="P:phospholipase C-activating G protein-coupled receptor signaling pathway"/>
    <property type="evidence" value="ECO:0007669"/>
    <property type="project" value="TreeGrafter"/>
</dbReference>
<dbReference type="AlphaFoldDB" id="A0A803W469"/>
<reference evidence="11" key="3">
    <citation type="submission" date="2025-09" db="UniProtKB">
        <authorList>
            <consortium name="Ensembl"/>
        </authorList>
    </citation>
    <scope>IDENTIFICATION</scope>
</reference>
<dbReference type="PANTHER" id="PTHR24232:SF91">
    <property type="entry name" value="TRANSMEMBRANE PROTEIN LOC653160"/>
    <property type="match status" value="1"/>
</dbReference>
<dbReference type="PROSITE" id="PS50262">
    <property type="entry name" value="G_PROTEIN_RECEP_F1_2"/>
    <property type="match status" value="1"/>
</dbReference>
<keyword evidence="6" id="KW-0675">Receptor</keyword>
<dbReference type="SUPFAM" id="SSF81321">
    <property type="entry name" value="Family A G protein-coupled receptor-like"/>
    <property type="match status" value="1"/>
</dbReference>
<evidence type="ECO:0000313" key="12">
    <source>
        <dbReference type="Proteomes" id="UP000016665"/>
    </source>
</evidence>
<keyword evidence="2 9" id="KW-0812">Transmembrane</keyword>
<evidence type="ECO:0000256" key="9">
    <source>
        <dbReference type="SAM" id="Phobius"/>
    </source>
</evidence>